<dbReference type="RefSeq" id="WP_344468446.1">
    <property type="nucleotide sequence ID" value="NZ_BAAANT010000040.1"/>
</dbReference>
<dbReference type="Pfam" id="PF13479">
    <property type="entry name" value="AAA_24"/>
    <property type="match status" value="1"/>
</dbReference>
<sequence>MPPKIKSRKPTGIVPFPLVLIEGEEGAGKTYSAAQFSASKLIGQMYWIDLAEGSADEYAALPGTQYEIIEHDGTYRDIREQIEAVYYEARTAAQAGQPPVVLTIDSVSALWRMLTTWTQERARRTKKNSKALAQDPDADVDVPMFLWNDAVDRWNDVMHFLKTFPGIVVVLARGKQVSSVDDNGNPITGRWEWKVVGHKDLAFDCSVWVRMRRGQEVEVVKVRSLRMAVPDRKPLQIPDFTIEDLVFNRMGCSVKSQPRVMPELAADRTRPWLARVEAAMDKATLRRLWDAAHPRQSGLGEQEGDIVAVAIRRRLSKLTEPQRDMDDEPLTEAEKLRAAAAKEDADAEKLRAAAAALQDADAEFAGDEPPAES</sequence>
<comment type="caution">
    <text evidence="2">The sequence shown here is derived from an EMBL/GenBank/DDBJ whole genome shotgun (WGS) entry which is preliminary data.</text>
</comment>
<keyword evidence="3" id="KW-1185">Reference proteome</keyword>
<gene>
    <name evidence="2" type="ORF">GCM10009760_52580</name>
</gene>
<feature type="coiled-coil region" evidence="1">
    <location>
        <begin position="333"/>
        <end position="360"/>
    </location>
</feature>
<evidence type="ECO:0008006" key="4">
    <source>
        <dbReference type="Google" id="ProtNLM"/>
    </source>
</evidence>
<evidence type="ECO:0000256" key="1">
    <source>
        <dbReference type="SAM" id="Coils"/>
    </source>
</evidence>
<evidence type="ECO:0000313" key="2">
    <source>
        <dbReference type="EMBL" id="GAA2154068.1"/>
    </source>
</evidence>
<reference evidence="2 3" key="1">
    <citation type="journal article" date="2019" name="Int. J. Syst. Evol. Microbiol.">
        <title>The Global Catalogue of Microorganisms (GCM) 10K type strain sequencing project: providing services to taxonomists for standard genome sequencing and annotation.</title>
        <authorList>
            <consortium name="The Broad Institute Genomics Platform"/>
            <consortium name="The Broad Institute Genome Sequencing Center for Infectious Disease"/>
            <person name="Wu L."/>
            <person name="Ma J."/>
        </authorList>
    </citation>
    <scope>NUCLEOTIDE SEQUENCE [LARGE SCALE GENOMIC DNA]</scope>
    <source>
        <strain evidence="2 3">JCM 14560</strain>
    </source>
</reference>
<protein>
    <recommendedName>
        <fullName evidence="4">AAA domain-containing protein</fullName>
    </recommendedName>
</protein>
<proteinExistence type="predicted"/>
<organism evidence="2 3">
    <name type="scientific">Kitasatospora kazusensis</name>
    <dbReference type="NCBI Taxonomy" id="407974"/>
    <lineage>
        <taxon>Bacteria</taxon>
        <taxon>Bacillati</taxon>
        <taxon>Actinomycetota</taxon>
        <taxon>Actinomycetes</taxon>
        <taxon>Kitasatosporales</taxon>
        <taxon>Streptomycetaceae</taxon>
        <taxon>Kitasatospora</taxon>
    </lineage>
</organism>
<dbReference type="EMBL" id="BAAANT010000040">
    <property type="protein sequence ID" value="GAA2154068.1"/>
    <property type="molecule type" value="Genomic_DNA"/>
</dbReference>
<name>A0ABN3A525_9ACTN</name>
<dbReference type="Gene3D" id="3.40.50.300">
    <property type="entry name" value="P-loop containing nucleotide triphosphate hydrolases"/>
    <property type="match status" value="1"/>
</dbReference>
<dbReference type="SUPFAM" id="SSF52540">
    <property type="entry name" value="P-loop containing nucleoside triphosphate hydrolases"/>
    <property type="match status" value="1"/>
</dbReference>
<accession>A0ABN3A525</accession>
<evidence type="ECO:0000313" key="3">
    <source>
        <dbReference type="Proteomes" id="UP001422759"/>
    </source>
</evidence>
<keyword evidence="1" id="KW-0175">Coiled coil</keyword>
<dbReference type="InterPro" id="IPR027417">
    <property type="entry name" value="P-loop_NTPase"/>
</dbReference>
<dbReference type="Proteomes" id="UP001422759">
    <property type="component" value="Unassembled WGS sequence"/>
</dbReference>